<accession>A0A939C9Y7</accession>
<keyword evidence="1 5" id="KW-0456">Lyase</keyword>
<evidence type="ECO:0000313" key="5">
    <source>
        <dbReference type="EMBL" id="MBN2067175.1"/>
    </source>
</evidence>
<organism evidence="5 6">
    <name type="scientific">Candidatus Iainarchaeum sp</name>
    <dbReference type="NCBI Taxonomy" id="3101447"/>
    <lineage>
        <taxon>Archaea</taxon>
        <taxon>Candidatus Iainarchaeota</taxon>
        <taxon>Candidatus Iainarchaeia</taxon>
        <taxon>Candidatus Iainarchaeales</taxon>
        <taxon>Candidatus Iainarchaeaceae</taxon>
        <taxon>Candidatus Iainarchaeum</taxon>
    </lineage>
</organism>
<evidence type="ECO:0000256" key="3">
    <source>
        <dbReference type="SAM" id="Coils"/>
    </source>
</evidence>
<evidence type="ECO:0000259" key="4">
    <source>
        <dbReference type="Pfam" id="PF00206"/>
    </source>
</evidence>
<dbReference type="InterPro" id="IPR022761">
    <property type="entry name" value="Fumarate_lyase_N"/>
</dbReference>
<dbReference type="GO" id="GO:0005829">
    <property type="term" value="C:cytosol"/>
    <property type="evidence" value="ECO:0007669"/>
    <property type="project" value="TreeGrafter"/>
</dbReference>
<dbReference type="EC" id="4.3.2.1" evidence="1 2"/>
<dbReference type="PANTHER" id="PTHR43814:SF1">
    <property type="entry name" value="ARGININOSUCCINATE LYASE"/>
    <property type="match status" value="1"/>
</dbReference>
<gene>
    <name evidence="1 5" type="primary">argH</name>
    <name evidence="5" type="ORF">JW744_01775</name>
</gene>
<dbReference type="Gene3D" id="1.10.275.10">
    <property type="entry name" value="Fumarase/aspartase (N-terminal domain)"/>
    <property type="match status" value="1"/>
</dbReference>
<comment type="catalytic activity">
    <reaction evidence="1">
        <text>2-(N(omega)-L-arginino)succinate = fumarate + L-arginine</text>
        <dbReference type="Rhea" id="RHEA:24020"/>
        <dbReference type="ChEBI" id="CHEBI:29806"/>
        <dbReference type="ChEBI" id="CHEBI:32682"/>
        <dbReference type="ChEBI" id="CHEBI:57472"/>
        <dbReference type="EC" id="4.3.2.1"/>
    </reaction>
</comment>
<evidence type="ECO:0000256" key="1">
    <source>
        <dbReference type="HAMAP-Rule" id="MF_00006"/>
    </source>
</evidence>
<name>A0A939C9Y7_9ARCH</name>
<dbReference type="GO" id="GO:0004056">
    <property type="term" value="F:argininosuccinate lyase activity"/>
    <property type="evidence" value="ECO:0007669"/>
    <property type="project" value="UniProtKB-UniRule"/>
</dbReference>
<dbReference type="Proteomes" id="UP000809243">
    <property type="component" value="Unassembled WGS sequence"/>
</dbReference>
<dbReference type="PRINTS" id="PR00145">
    <property type="entry name" value="ARGSUCLYASE"/>
</dbReference>
<evidence type="ECO:0000313" key="6">
    <source>
        <dbReference type="Proteomes" id="UP000809243"/>
    </source>
</evidence>
<comment type="similarity">
    <text evidence="1">Belongs to the lyase 1 family. Argininosuccinate lyase subfamily.</text>
</comment>
<comment type="caution">
    <text evidence="5">The sequence shown here is derived from an EMBL/GenBank/DDBJ whole genome shotgun (WGS) entry which is preliminary data.</text>
</comment>
<dbReference type="Gene3D" id="1.20.200.10">
    <property type="entry name" value="Fumarase/aspartase (Central domain)"/>
    <property type="match status" value="1"/>
</dbReference>
<dbReference type="PROSITE" id="PS00163">
    <property type="entry name" value="FUMARATE_LYASES"/>
    <property type="match status" value="1"/>
</dbReference>
<dbReference type="AlphaFoldDB" id="A0A939C9Y7"/>
<protein>
    <recommendedName>
        <fullName evidence="1 2">Argininosuccinate lyase</fullName>
        <shortName evidence="1">ASAL</shortName>
        <ecNumber evidence="1 2">4.3.2.1</ecNumber>
    </recommendedName>
    <alternativeName>
        <fullName evidence="1">Arginosuccinase</fullName>
    </alternativeName>
</protein>
<dbReference type="Pfam" id="PF00206">
    <property type="entry name" value="Lyase_1"/>
    <property type="match status" value="1"/>
</dbReference>
<reference evidence="5" key="1">
    <citation type="submission" date="2021-01" db="EMBL/GenBank/DDBJ databases">
        <title>Active Sulfur Cycling in an Early Earth Analoge.</title>
        <authorList>
            <person name="Hahn C.R."/>
            <person name="Youssef N.H."/>
            <person name="Elshahed M."/>
        </authorList>
    </citation>
    <scope>NUCLEOTIDE SEQUENCE</scope>
    <source>
        <strain evidence="5">Zod_Metabat.1151</strain>
    </source>
</reference>
<dbReference type="SUPFAM" id="SSF48557">
    <property type="entry name" value="L-aspartase-like"/>
    <property type="match status" value="1"/>
</dbReference>
<dbReference type="GO" id="GO:0042450">
    <property type="term" value="P:L-arginine biosynthetic process via ornithine"/>
    <property type="evidence" value="ECO:0007669"/>
    <property type="project" value="UniProtKB-UniRule"/>
</dbReference>
<dbReference type="CDD" id="cd01359">
    <property type="entry name" value="Argininosuccinate_lyase"/>
    <property type="match status" value="1"/>
</dbReference>
<dbReference type="Gene3D" id="1.10.40.30">
    <property type="entry name" value="Fumarase/aspartase (C-terminal domain)"/>
    <property type="match status" value="1"/>
</dbReference>
<keyword evidence="3" id="KW-0175">Coiled coil</keyword>
<feature type="coiled-coil region" evidence="3">
    <location>
        <begin position="417"/>
        <end position="448"/>
    </location>
</feature>
<dbReference type="InterPro" id="IPR009049">
    <property type="entry name" value="Argininosuccinate_lyase"/>
</dbReference>
<feature type="domain" description="Fumarate lyase N-terminal" evidence="4">
    <location>
        <begin position="27"/>
        <end position="302"/>
    </location>
</feature>
<proteinExistence type="inferred from homology"/>
<sequence length="448" mass="50500">MKLWDKGHVPLDERIERFTVGSDFALDQNLVLYDCLASIAHAKMLQKIHVLKPAEFKMLQKELVAVINLDKKGLFKMQQQDEDVHTKIENHLTKKLGDLGKKIHTARSRNDQVLADLRLYSKRELQLIIASLLELSSALLHLAKRNEFVPMPGYTHTRQAMPSSIGLWVGSFVESLLDDLRLLWGAYDLNNQNPLGSAAGYGVALPIDRQLTTKLLGFKKLQNNTLYVQSGRGKIESVILSALLQVNIDLGRLASDLILFSSPEFNFVRLPEEFCTGSSMMPHKQNPDVLELMRGKSAMMQGYLIQIINVINGMYSGYHRDLQLTKEPLMQGLALEKDCLDIFALVAAKIKVNRAAASKACRLELFATDKALELAEKGLPFRDAYRVIAESKFDFVADPVENVKRKTHLGAPGNQCLGMAEKQILEHRQKLREERKNFERAIAGLTRL</sequence>
<comment type="subcellular location">
    <subcellularLocation>
        <location evidence="1">Cytoplasm</location>
    </subcellularLocation>
</comment>
<dbReference type="InterPro" id="IPR024083">
    <property type="entry name" value="Fumarase/histidase_N"/>
</dbReference>
<dbReference type="InterPro" id="IPR000362">
    <property type="entry name" value="Fumarate_lyase_fam"/>
</dbReference>
<dbReference type="PANTHER" id="PTHR43814">
    <property type="entry name" value="ARGININOSUCCINATE LYASE"/>
    <property type="match status" value="1"/>
</dbReference>
<dbReference type="PRINTS" id="PR00149">
    <property type="entry name" value="FUMRATELYASE"/>
</dbReference>
<keyword evidence="1" id="KW-0963">Cytoplasm</keyword>
<dbReference type="InterPro" id="IPR020557">
    <property type="entry name" value="Fumarate_lyase_CS"/>
</dbReference>
<dbReference type="NCBIfam" id="TIGR00838">
    <property type="entry name" value="argH"/>
    <property type="match status" value="1"/>
</dbReference>
<keyword evidence="1" id="KW-0055">Arginine biosynthesis</keyword>
<dbReference type="HAMAP" id="MF_00006">
    <property type="entry name" value="Arg_succ_lyase"/>
    <property type="match status" value="1"/>
</dbReference>
<dbReference type="InterPro" id="IPR008948">
    <property type="entry name" value="L-Aspartase-like"/>
</dbReference>
<dbReference type="EMBL" id="JAFGDB010000029">
    <property type="protein sequence ID" value="MBN2067175.1"/>
    <property type="molecule type" value="Genomic_DNA"/>
</dbReference>
<evidence type="ECO:0000256" key="2">
    <source>
        <dbReference type="NCBIfam" id="TIGR00838"/>
    </source>
</evidence>
<comment type="pathway">
    <text evidence="1">Amino-acid biosynthesis; L-arginine biosynthesis; L-arginine from L-ornithine and carbamoyl phosphate: step 3/3.</text>
</comment>
<keyword evidence="1" id="KW-0028">Amino-acid biosynthesis</keyword>